<reference evidence="1" key="1">
    <citation type="submission" date="2014-09" db="EMBL/GenBank/DDBJ databases">
        <authorList>
            <person name="Magalhaes I.L.F."/>
            <person name="Oliveira U."/>
            <person name="Santos F.R."/>
            <person name="Vidigal T.H.D.A."/>
            <person name="Brescovit A.D."/>
            <person name="Santos A.J."/>
        </authorList>
    </citation>
    <scope>NUCLEOTIDE SEQUENCE</scope>
    <source>
        <tissue evidence="1">Shoot tissue taken approximately 20 cm above the soil surface</tissue>
    </source>
</reference>
<reference evidence="1" key="2">
    <citation type="journal article" date="2015" name="Data Brief">
        <title>Shoot transcriptome of the giant reed, Arundo donax.</title>
        <authorList>
            <person name="Barrero R.A."/>
            <person name="Guerrero F.D."/>
            <person name="Moolhuijzen P."/>
            <person name="Goolsby J.A."/>
            <person name="Tidwell J."/>
            <person name="Bellgard S.E."/>
            <person name="Bellgard M.I."/>
        </authorList>
    </citation>
    <scope>NUCLEOTIDE SEQUENCE</scope>
    <source>
        <tissue evidence="1">Shoot tissue taken approximately 20 cm above the soil surface</tissue>
    </source>
</reference>
<name>A0A0A9GLI2_ARUDO</name>
<dbReference type="AlphaFoldDB" id="A0A0A9GLI2"/>
<evidence type="ECO:0000313" key="1">
    <source>
        <dbReference type="EMBL" id="JAE21518.1"/>
    </source>
</evidence>
<dbReference type="EMBL" id="GBRH01176378">
    <property type="protein sequence ID" value="JAE21518.1"/>
    <property type="molecule type" value="Transcribed_RNA"/>
</dbReference>
<organism evidence="1">
    <name type="scientific">Arundo donax</name>
    <name type="common">Giant reed</name>
    <name type="synonym">Donax arundinaceus</name>
    <dbReference type="NCBI Taxonomy" id="35708"/>
    <lineage>
        <taxon>Eukaryota</taxon>
        <taxon>Viridiplantae</taxon>
        <taxon>Streptophyta</taxon>
        <taxon>Embryophyta</taxon>
        <taxon>Tracheophyta</taxon>
        <taxon>Spermatophyta</taxon>
        <taxon>Magnoliopsida</taxon>
        <taxon>Liliopsida</taxon>
        <taxon>Poales</taxon>
        <taxon>Poaceae</taxon>
        <taxon>PACMAD clade</taxon>
        <taxon>Arundinoideae</taxon>
        <taxon>Arundineae</taxon>
        <taxon>Arundo</taxon>
    </lineage>
</organism>
<proteinExistence type="predicted"/>
<accession>A0A0A9GLI2</accession>
<sequence>MAQTSATCLRILHNNGRLYGCNHQMSANTMTSVVQMQNVLQGKITRQNAPA</sequence>
<protein>
    <submittedName>
        <fullName evidence="1">Kik1</fullName>
    </submittedName>
</protein>